<dbReference type="GO" id="GO:0016887">
    <property type="term" value="F:ATP hydrolysis activity"/>
    <property type="evidence" value="ECO:0007669"/>
    <property type="project" value="InterPro"/>
</dbReference>
<dbReference type="Pfam" id="PF00004">
    <property type="entry name" value="AAA"/>
    <property type="match status" value="1"/>
</dbReference>
<evidence type="ECO:0000256" key="14">
    <source>
        <dbReference type="RuleBase" id="RU003651"/>
    </source>
</evidence>
<feature type="domain" description="AAA+ ATPase" evidence="16">
    <location>
        <begin position="387"/>
        <end position="523"/>
    </location>
</feature>
<reference evidence="17" key="2">
    <citation type="journal article" date="2021" name="World Allergy Organ. J.">
        <title>Chromosome-level assembly of Dermatophagoides farinae genome and transcriptome reveals two novel allergens Der f 37 and Der f 39.</title>
        <authorList>
            <person name="Chen J."/>
            <person name="Cai Z."/>
            <person name="Fan D."/>
            <person name="Hu J."/>
            <person name="Hou Y."/>
            <person name="He Y."/>
            <person name="Zhang Z."/>
            <person name="Zhao Z."/>
            <person name="Gao P."/>
            <person name="Hu W."/>
            <person name="Sun J."/>
            <person name="Li J."/>
            <person name="Ji K."/>
        </authorList>
    </citation>
    <scope>NUCLEOTIDE SEQUENCE</scope>
    <source>
        <strain evidence="17">JKM2019</strain>
    </source>
</reference>
<dbReference type="InterPro" id="IPR041569">
    <property type="entry name" value="AAA_lid_3"/>
</dbReference>
<dbReference type="AlphaFoldDB" id="A0A9D4SCG6"/>
<evidence type="ECO:0000256" key="7">
    <source>
        <dbReference type="ARBA" id="ARBA00022741"/>
    </source>
</evidence>
<dbReference type="Pfam" id="PF09336">
    <property type="entry name" value="Vps4_C"/>
    <property type="match status" value="1"/>
</dbReference>
<keyword evidence="6" id="KW-0493">Microtubule</keyword>
<keyword evidence="12" id="KW-0131">Cell cycle</keyword>
<evidence type="ECO:0000256" key="2">
    <source>
        <dbReference type="ARBA" id="ARBA00004300"/>
    </source>
</evidence>
<sequence>MDFELEYRYALDCELNNSEKNCNNIRNQFLQLVAFRQSLPNASYHERLKDLLHEYSLEIDKKNGVNTFIDSAFEIVQNESQHDEFFVDKWQSRMKKKLDNGVQIRSRIFHKMKEISDKFRQYNEQRMIPLLEDDENGQSIVIPEQDDDDDDDSNLENVNSINIQSSQDFIQQLQPIMVKNSPTRVPGLFRRKSSKTNGFARSLFTRNSTDSQESNKSDQYSEYSCSQESNKSDHIMPIIEESIDNNECVYNNNQSQQPNEESTKKSAFITGLEKHLVDKVVNNDLAKDEAEEIIKNVRKEKLNTFKDPMMKKKSPNNVTNATLLINDERLKGIERGMIELIQSSIIANLDVTDWSTIAGLESVKTAIRKCIIFPLMRPDLFIRLRDPPKGILLFGPPGTGKTLIGRCIASQIKATFFSITSALLTSKWVGDGEKSMKTLFQVARCLQPSVIFIDEIDSLLKSRSDTEQESSRRMKTEFLSQFDGLSKQTNEGLVVIGTTNRPHELDDAARRRFAVRLYIPLPDICARKQMIINSLKNEKHSLTDEQIDKIAERTESFSGSDMKNLCRDAAMYSISEITDRLTEISQEDIRAICFDDFHQALQCGKPSFSRDDLAKYESWNQEFGTN</sequence>
<dbReference type="GO" id="GO:0005813">
    <property type="term" value="C:centrosome"/>
    <property type="evidence" value="ECO:0007669"/>
    <property type="project" value="UniProtKB-SubCell"/>
</dbReference>
<evidence type="ECO:0000256" key="3">
    <source>
        <dbReference type="ARBA" id="ARBA00006914"/>
    </source>
</evidence>
<feature type="compositionally biased region" description="Polar residues" evidence="15">
    <location>
        <begin position="199"/>
        <end position="229"/>
    </location>
</feature>
<evidence type="ECO:0000256" key="11">
    <source>
        <dbReference type="ARBA" id="ARBA00023242"/>
    </source>
</evidence>
<dbReference type="Gene3D" id="1.10.8.60">
    <property type="match status" value="1"/>
</dbReference>
<comment type="similarity">
    <text evidence="3 14">Belongs to the AAA ATPase family.</text>
</comment>
<keyword evidence="7 14" id="KW-0547">Nucleotide-binding</keyword>
<dbReference type="PROSITE" id="PS00674">
    <property type="entry name" value="AAA"/>
    <property type="match status" value="1"/>
</dbReference>
<dbReference type="InterPro" id="IPR003960">
    <property type="entry name" value="ATPase_AAA_CS"/>
</dbReference>
<comment type="subcellular location">
    <subcellularLocation>
        <location evidence="2">Cytoplasm</location>
        <location evidence="2">Cytoskeleton</location>
        <location evidence="2">Microtubule organizing center</location>
        <location evidence="2">Centrosome</location>
    </subcellularLocation>
    <subcellularLocation>
        <location evidence="1">Nucleus</location>
    </subcellularLocation>
</comment>
<dbReference type="GO" id="GO:0005524">
    <property type="term" value="F:ATP binding"/>
    <property type="evidence" value="ECO:0007669"/>
    <property type="project" value="UniProtKB-KW"/>
</dbReference>
<keyword evidence="4" id="KW-0963">Cytoplasm</keyword>
<dbReference type="GO" id="GO:0005874">
    <property type="term" value="C:microtubule"/>
    <property type="evidence" value="ECO:0007669"/>
    <property type="project" value="UniProtKB-KW"/>
</dbReference>
<name>A0A9D4SCG6_DERFA</name>
<evidence type="ECO:0000256" key="12">
    <source>
        <dbReference type="ARBA" id="ARBA00023306"/>
    </source>
</evidence>
<dbReference type="InterPro" id="IPR003593">
    <property type="entry name" value="AAA+_ATPase"/>
</dbReference>
<gene>
    <name evidence="17" type="ORF">HUG17_10533</name>
</gene>
<evidence type="ECO:0000256" key="13">
    <source>
        <dbReference type="ARBA" id="ARBA00071323"/>
    </source>
</evidence>
<dbReference type="InterPro" id="IPR027417">
    <property type="entry name" value="P-loop_NTPase"/>
</dbReference>
<evidence type="ECO:0000256" key="15">
    <source>
        <dbReference type="SAM" id="MobiDB-lite"/>
    </source>
</evidence>
<proteinExistence type="inferred from homology"/>
<evidence type="ECO:0000256" key="10">
    <source>
        <dbReference type="ARBA" id="ARBA00023212"/>
    </source>
</evidence>
<dbReference type="SUPFAM" id="SSF52540">
    <property type="entry name" value="P-loop containing nucleoside triphosphate hydrolases"/>
    <property type="match status" value="1"/>
</dbReference>
<dbReference type="OrthoDB" id="10251136at2759"/>
<evidence type="ECO:0000256" key="9">
    <source>
        <dbReference type="ARBA" id="ARBA00022840"/>
    </source>
</evidence>
<evidence type="ECO:0000256" key="5">
    <source>
        <dbReference type="ARBA" id="ARBA00022618"/>
    </source>
</evidence>
<dbReference type="InterPro" id="IPR050304">
    <property type="entry name" value="MT-severing_AAA_ATPase"/>
</dbReference>
<dbReference type="Pfam" id="PF17862">
    <property type="entry name" value="AAA_lid_3"/>
    <property type="match status" value="1"/>
</dbReference>
<keyword evidence="11" id="KW-0539">Nucleus</keyword>
<evidence type="ECO:0000256" key="1">
    <source>
        <dbReference type="ARBA" id="ARBA00004123"/>
    </source>
</evidence>
<keyword evidence="9 14" id="KW-0067">ATP-binding</keyword>
<dbReference type="PANTHER" id="PTHR23074">
    <property type="entry name" value="AAA DOMAIN-CONTAINING"/>
    <property type="match status" value="1"/>
</dbReference>
<keyword evidence="8" id="KW-0498">Mitosis</keyword>
<dbReference type="GO" id="GO:0051301">
    <property type="term" value="P:cell division"/>
    <property type="evidence" value="ECO:0007669"/>
    <property type="project" value="UniProtKB-KW"/>
</dbReference>
<dbReference type="PANTHER" id="PTHR23074:SF17">
    <property type="entry name" value="FIDGETIN-LIKE PROTEIN 1"/>
    <property type="match status" value="1"/>
</dbReference>
<accession>A0A9D4SCG6</accession>
<dbReference type="Gene3D" id="3.40.50.300">
    <property type="entry name" value="P-loop containing nucleotide triphosphate hydrolases"/>
    <property type="match status" value="1"/>
</dbReference>
<keyword evidence="10" id="KW-0206">Cytoskeleton</keyword>
<feature type="region of interest" description="Disordered" evidence="15">
    <location>
        <begin position="133"/>
        <end position="152"/>
    </location>
</feature>
<dbReference type="FunFam" id="1.10.8.60:FF:000022">
    <property type="entry name" value="Fidgetin like 1"/>
    <property type="match status" value="1"/>
</dbReference>
<dbReference type="GO" id="GO:0005634">
    <property type="term" value="C:nucleus"/>
    <property type="evidence" value="ECO:0007669"/>
    <property type="project" value="UniProtKB-SubCell"/>
</dbReference>
<dbReference type="SMART" id="SM00382">
    <property type="entry name" value="AAA"/>
    <property type="match status" value="1"/>
</dbReference>
<feature type="region of interest" description="Disordered" evidence="15">
    <location>
        <begin position="199"/>
        <end position="232"/>
    </location>
</feature>
<evidence type="ECO:0000256" key="6">
    <source>
        <dbReference type="ARBA" id="ARBA00022701"/>
    </source>
</evidence>
<evidence type="ECO:0000256" key="4">
    <source>
        <dbReference type="ARBA" id="ARBA00022490"/>
    </source>
</evidence>
<dbReference type="Proteomes" id="UP000828236">
    <property type="component" value="Unassembled WGS sequence"/>
</dbReference>
<reference evidence="17" key="1">
    <citation type="submission" date="2020-06" db="EMBL/GenBank/DDBJ databases">
        <authorList>
            <person name="Ji K."/>
            <person name="Li J."/>
        </authorList>
    </citation>
    <scope>NUCLEOTIDE SEQUENCE</scope>
    <source>
        <strain evidence="17">JKM2019</strain>
        <tissue evidence="17">Whole body</tissue>
    </source>
</reference>
<dbReference type="InterPro" id="IPR003959">
    <property type="entry name" value="ATPase_AAA_core"/>
</dbReference>
<protein>
    <recommendedName>
        <fullName evidence="13">Fidgetin</fullName>
    </recommendedName>
</protein>
<dbReference type="InterPro" id="IPR015415">
    <property type="entry name" value="Spast_Vps4_C"/>
</dbReference>
<dbReference type="FunFam" id="3.40.50.300:FF:000495">
    <property type="entry name" value="Fidgetin like 2"/>
    <property type="match status" value="1"/>
</dbReference>
<evidence type="ECO:0000313" key="17">
    <source>
        <dbReference type="EMBL" id="KAH7636563.1"/>
    </source>
</evidence>
<evidence type="ECO:0000256" key="8">
    <source>
        <dbReference type="ARBA" id="ARBA00022776"/>
    </source>
</evidence>
<dbReference type="EMBL" id="SDOV01000010">
    <property type="protein sequence ID" value="KAH7636563.1"/>
    <property type="molecule type" value="Genomic_DNA"/>
</dbReference>
<evidence type="ECO:0000259" key="16">
    <source>
        <dbReference type="SMART" id="SM00382"/>
    </source>
</evidence>
<comment type="caution">
    <text evidence="17">The sequence shown here is derived from an EMBL/GenBank/DDBJ whole genome shotgun (WGS) entry which is preliminary data.</text>
</comment>
<keyword evidence="5" id="KW-0132">Cell division</keyword>
<organism evidence="17">
    <name type="scientific">Dermatophagoides farinae</name>
    <name type="common">American house dust mite</name>
    <dbReference type="NCBI Taxonomy" id="6954"/>
    <lineage>
        <taxon>Eukaryota</taxon>
        <taxon>Metazoa</taxon>
        <taxon>Ecdysozoa</taxon>
        <taxon>Arthropoda</taxon>
        <taxon>Chelicerata</taxon>
        <taxon>Arachnida</taxon>
        <taxon>Acari</taxon>
        <taxon>Acariformes</taxon>
        <taxon>Sarcoptiformes</taxon>
        <taxon>Astigmata</taxon>
        <taxon>Psoroptidia</taxon>
        <taxon>Analgoidea</taxon>
        <taxon>Pyroglyphidae</taxon>
        <taxon>Dermatophagoidinae</taxon>
        <taxon>Dermatophagoides</taxon>
    </lineage>
</organism>